<comment type="caution">
    <text evidence="3">The sequence shown here is derived from an EMBL/GenBank/DDBJ whole genome shotgun (WGS) entry which is preliminary data.</text>
</comment>
<dbReference type="SMART" id="SM00710">
    <property type="entry name" value="PbH1"/>
    <property type="match status" value="4"/>
</dbReference>
<evidence type="ECO:0000313" key="3">
    <source>
        <dbReference type="EMBL" id="TKC77969.1"/>
    </source>
</evidence>
<dbReference type="Pfam" id="PF12708">
    <property type="entry name" value="Pect-lyase_RHGA_epim"/>
    <property type="match status" value="1"/>
</dbReference>
<name>A0A4U1HB20_9BURK</name>
<dbReference type="Gene3D" id="2.160.20.10">
    <property type="entry name" value="Single-stranded right-handed beta-helix, Pectin lyase-like"/>
    <property type="match status" value="1"/>
</dbReference>
<evidence type="ECO:0000256" key="1">
    <source>
        <dbReference type="SAM" id="MobiDB-lite"/>
    </source>
</evidence>
<dbReference type="OrthoDB" id="9135535at2"/>
<dbReference type="InterPro" id="IPR011050">
    <property type="entry name" value="Pectin_lyase_fold/virulence"/>
</dbReference>
<dbReference type="InterPro" id="IPR022441">
    <property type="entry name" value="Para_beta_helix_rpt-2"/>
</dbReference>
<feature type="compositionally biased region" description="Gly residues" evidence="1">
    <location>
        <begin position="63"/>
        <end position="73"/>
    </location>
</feature>
<dbReference type="InterPro" id="IPR012334">
    <property type="entry name" value="Pectin_lyas_fold"/>
</dbReference>
<dbReference type="Proteomes" id="UP000305539">
    <property type="component" value="Unassembled WGS sequence"/>
</dbReference>
<feature type="domain" description="Rhamnogalacturonase A/B/Epimerase-like pectate lyase" evidence="2">
    <location>
        <begin position="164"/>
        <end position="341"/>
    </location>
</feature>
<evidence type="ECO:0000259" key="2">
    <source>
        <dbReference type="Pfam" id="PF12708"/>
    </source>
</evidence>
<dbReference type="InterPro" id="IPR006626">
    <property type="entry name" value="PbH1"/>
</dbReference>
<dbReference type="SUPFAM" id="SSF51126">
    <property type="entry name" value="Pectin lyase-like"/>
    <property type="match status" value="1"/>
</dbReference>
<dbReference type="RefSeq" id="WP_136899457.1">
    <property type="nucleotide sequence ID" value="NZ_SWJE01000030.1"/>
</dbReference>
<accession>A0A4U1HB20</accession>
<dbReference type="InterPro" id="IPR024535">
    <property type="entry name" value="RHGA/B-epi-like_pectate_lyase"/>
</dbReference>
<feature type="compositionally biased region" description="Low complexity" evidence="1">
    <location>
        <begin position="80"/>
        <end position="155"/>
    </location>
</feature>
<organism evidence="3 4">
    <name type="scientific">Trinickia terrae</name>
    <dbReference type="NCBI Taxonomy" id="2571161"/>
    <lineage>
        <taxon>Bacteria</taxon>
        <taxon>Pseudomonadati</taxon>
        <taxon>Pseudomonadota</taxon>
        <taxon>Betaproteobacteria</taxon>
        <taxon>Burkholderiales</taxon>
        <taxon>Burkholderiaceae</taxon>
        <taxon>Trinickia</taxon>
    </lineage>
</organism>
<proteinExistence type="predicted"/>
<dbReference type="EMBL" id="SWJE01000030">
    <property type="protein sequence ID" value="TKC77969.1"/>
    <property type="molecule type" value="Genomic_DNA"/>
</dbReference>
<dbReference type="NCBIfam" id="TIGR03804">
    <property type="entry name" value="para_beta_helix"/>
    <property type="match status" value="1"/>
</dbReference>
<evidence type="ECO:0000313" key="4">
    <source>
        <dbReference type="Proteomes" id="UP000305539"/>
    </source>
</evidence>
<reference evidence="3 4" key="1">
    <citation type="submission" date="2019-04" db="EMBL/GenBank/DDBJ databases">
        <title>Trinickia sp. 7GSK02, isolated from subtropical forest soil.</title>
        <authorList>
            <person name="Gao Z.-H."/>
            <person name="Qiu L.-H."/>
        </authorList>
    </citation>
    <scope>NUCLEOTIDE SEQUENCE [LARGE SCALE GENOMIC DNA]</scope>
    <source>
        <strain evidence="3 4">7GSK02</strain>
    </source>
</reference>
<keyword evidence="4" id="KW-1185">Reference proteome</keyword>
<dbReference type="AlphaFoldDB" id="A0A4U1HB20"/>
<sequence>MSTTITSYSTNPVDYLNGTYATNQSGSSNATNQGSGNNVIDELIQFLETLLSEMIGQDSGSSSSGGMGGGGGQQPAPSFSTPQPAMSAAPTPSTGTTSTPATGTTPTSTPATSATPTSGTSTTPASSNTTPSTTGTGSSNPSAVSSGAPGASVGTNAGQPANSISVADYGAKGDGSTDDTQALQSAFNAAAAQGKSVYIPPGTYNHSGTLSVNGVNVSGAGSQSKLVATNPDEETIKLGSNSSLSNLETSVSAGNRSSQPDAAAIDVTGSNVSVSHVTTLGAASNGIRLDGATNAKISGNLVQGSNADGIALMNGSSNNTIDGNEVYQAGDDSYSDDSYTFDGKQDSGNVFSHDLSLANSYGRSFALMGASGDTIENSVSDGSKWMGIVAGTDSNSRTLTGSNDTIKNNLVMNANGDAVDVMGAGGSLSQGGAGMNISGNSTSGSEASVLGFDPVTNLTDRSKINSSYIAGTGDGAHNGS</sequence>
<gene>
    <name evidence="3" type="ORF">FAZ69_32345</name>
</gene>
<feature type="region of interest" description="Disordered" evidence="1">
    <location>
        <begin position="56"/>
        <end position="159"/>
    </location>
</feature>
<protein>
    <recommendedName>
        <fullName evidence="2">Rhamnogalacturonase A/B/Epimerase-like pectate lyase domain-containing protein</fullName>
    </recommendedName>
</protein>